<protein>
    <recommendedName>
        <fullName evidence="4">Nucleoid-associated protein YbaB</fullName>
    </recommendedName>
</protein>
<feature type="non-terminal residue" evidence="2">
    <location>
        <position position="127"/>
    </location>
</feature>
<sequence>MTDLQKWEQQLRQELAEIRRSADKLAKSAARLVGRGEVRGVAIEVNAQGDITNLQIAPAAMRWTNTQLTAALLDCHQRARAEVKVATEKVTRSADTRLRTQVQELLGTAETPADEPKQSMTEEEIQA</sequence>
<dbReference type="RefSeq" id="WP_043678252.1">
    <property type="nucleotide sequence ID" value="NZ_JNFP01000051.1"/>
</dbReference>
<evidence type="ECO:0000313" key="3">
    <source>
        <dbReference type="Proteomes" id="UP000031364"/>
    </source>
</evidence>
<feature type="region of interest" description="Disordered" evidence="1">
    <location>
        <begin position="105"/>
        <end position="127"/>
    </location>
</feature>
<proteinExistence type="predicted"/>
<dbReference type="Proteomes" id="UP000031364">
    <property type="component" value="Unassembled WGS sequence"/>
</dbReference>
<gene>
    <name evidence="2" type="ORF">FG87_32745</name>
</gene>
<reference evidence="2 3" key="1">
    <citation type="journal article" date="2014" name="Int. J. Syst. Evol. Microbiol.">
        <title>Nocardia vulneris sp. nov., isolated from wounds of human patients in North America.</title>
        <authorList>
            <person name="Lasker B.A."/>
            <person name="Bell M."/>
            <person name="Klenk H.P."/>
            <person name="Sproer C."/>
            <person name="Schumann C."/>
            <person name="Schumann P."/>
            <person name="Brown J.M."/>
        </authorList>
    </citation>
    <scope>NUCLEOTIDE SEQUENCE [LARGE SCALE GENOMIC DNA]</scope>
    <source>
        <strain evidence="2 3">W9851</strain>
    </source>
</reference>
<evidence type="ECO:0000313" key="2">
    <source>
        <dbReference type="EMBL" id="KIA61105.1"/>
    </source>
</evidence>
<dbReference type="InterPro" id="IPR036894">
    <property type="entry name" value="YbaB-like_sf"/>
</dbReference>
<evidence type="ECO:0000256" key="1">
    <source>
        <dbReference type="SAM" id="MobiDB-lite"/>
    </source>
</evidence>
<keyword evidence="3" id="KW-1185">Reference proteome</keyword>
<comment type="caution">
    <text evidence="2">The sequence shown here is derived from an EMBL/GenBank/DDBJ whole genome shotgun (WGS) entry which is preliminary data.</text>
</comment>
<accession>A0ABR4Z6Z2</accession>
<evidence type="ECO:0008006" key="4">
    <source>
        <dbReference type="Google" id="ProtNLM"/>
    </source>
</evidence>
<dbReference type="SUPFAM" id="SSF82607">
    <property type="entry name" value="YbaB-like"/>
    <property type="match status" value="1"/>
</dbReference>
<dbReference type="EMBL" id="JNFP01000051">
    <property type="protein sequence ID" value="KIA61105.1"/>
    <property type="molecule type" value="Genomic_DNA"/>
</dbReference>
<organism evidence="2 3">
    <name type="scientific">Nocardia vulneris</name>
    <dbReference type="NCBI Taxonomy" id="1141657"/>
    <lineage>
        <taxon>Bacteria</taxon>
        <taxon>Bacillati</taxon>
        <taxon>Actinomycetota</taxon>
        <taxon>Actinomycetes</taxon>
        <taxon>Mycobacteriales</taxon>
        <taxon>Nocardiaceae</taxon>
        <taxon>Nocardia</taxon>
    </lineage>
</organism>
<dbReference type="Gene3D" id="3.30.1310.10">
    <property type="entry name" value="Nucleoid-associated protein YbaB-like domain"/>
    <property type="match status" value="1"/>
</dbReference>
<name>A0ABR4Z6Z2_9NOCA</name>